<reference evidence="2" key="1">
    <citation type="submission" date="2020-08" db="EMBL/GenBank/DDBJ databases">
        <title>Genome public.</title>
        <authorList>
            <person name="Liu C."/>
            <person name="Sun Q."/>
        </authorList>
    </citation>
    <scope>NUCLEOTIDE SEQUENCE</scope>
    <source>
        <strain evidence="2">NSJ-44</strain>
    </source>
</reference>
<comment type="caution">
    <text evidence="2">The sequence shown here is derived from an EMBL/GenBank/DDBJ whole genome shotgun (WGS) entry which is preliminary data.</text>
</comment>
<name>A0A926HP46_9FIRM</name>
<sequence>MDRHALTRQLETAALAYGNVQPDLPPSRTYAIFAPNDVQCFLRREGEVLQIAFRGSDSLRDALTDLQFWKKCIPYGNAASKIRVHTGFINAYKDEAVRPRIQALVAPGVHRVRITGHSLGAALAVLCAVDLQYNFPDRDFEVALFGCPRVGNAAFRDSYNRRVFKTLRVQNGNDAVTKIPFAFMGYRHVGVGLHVGPPRIPGRLNVRQHALQGYYHGLLQPALRTPTR</sequence>
<dbReference type="Pfam" id="PF01764">
    <property type="entry name" value="Lipase_3"/>
    <property type="match status" value="1"/>
</dbReference>
<evidence type="ECO:0000313" key="2">
    <source>
        <dbReference type="EMBL" id="MBC8529821.1"/>
    </source>
</evidence>
<dbReference type="AlphaFoldDB" id="A0A926HP46"/>
<accession>A0A926HP46</accession>
<dbReference type="InterPro" id="IPR051218">
    <property type="entry name" value="Sec_MonoDiacylglyc_Lipase"/>
</dbReference>
<organism evidence="2 3">
    <name type="scientific">Luoshenia tenuis</name>
    <dbReference type="NCBI Taxonomy" id="2763654"/>
    <lineage>
        <taxon>Bacteria</taxon>
        <taxon>Bacillati</taxon>
        <taxon>Bacillota</taxon>
        <taxon>Clostridia</taxon>
        <taxon>Christensenellales</taxon>
        <taxon>Christensenellaceae</taxon>
        <taxon>Luoshenia</taxon>
    </lineage>
</organism>
<dbReference type="RefSeq" id="WP_249285631.1">
    <property type="nucleotide sequence ID" value="NZ_JACRSO010000004.1"/>
</dbReference>
<evidence type="ECO:0000259" key="1">
    <source>
        <dbReference type="Pfam" id="PF01764"/>
    </source>
</evidence>
<dbReference type="PANTHER" id="PTHR45856">
    <property type="entry name" value="ALPHA/BETA-HYDROLASES SUPERFAMILY PROTEIN"/>
    <property type="match status" value="1"/>
</dbReference>
<protein>
    <submittedName>
        <fullName evidence="2">Lipase family protein</fullName>
    </submittedName>
</protein>
<feature type="domain" description="Fungal lipase-type" evidence="1">
    <location>
        <begin position="51"/>
        <end position="182"/>
    </location>
</feature>
<dbReference type="Gene3D" id="3.40.50.1820">
    <property type="entry name" value="alpha/beta hydrolase"/>
    <property type="match status" value="1"/>
</dbReference>
<dbReference type="CDD" id="cd00519">
    <property type="entry name" value="Lipase_3"/>
    <property type="match status" value="1"/>
</dbReference>
<dbReference type="GO" id="GO:0006629">
    <property type="term" value="P:lipid metabolic process"/>
    <property type="evidence" value="ECO:0007669"/>
    <property type="project" value="InterPro"/>
</dbReference>
<dbReference type="EMBL" id="JACRSO010000004">
    <property type="protein sequence ID" value="MBC8529821.1"/>
    <property type="molecule type" value="Genomic_DNA"/>
</dbReference>
<dbReference type="PANTHER" id="PTHR45856:SF11">
    <property type="entry name" value="FUNGAL LIPASE-LIKE DOMAIN-CONTAINING PROTEIN"/>
    <property type="match status" value="1"/>
</dbReference>
<dbReference type="Proteomes" id="UP000654279">
    <property type="component" value="Unassembled WGS sequence"/>
</dbReference>
<dbReference type="SUPFAM" id="SSF53474">
    <property type="entry name" value="alpha/beta-Hydrolases"/>
    <property type="match status" value="1"/>
</dbReference>
<dbReference type="InterPro" id="IPR029058">
    <property type="entry name" value="AB_hydrolase_fold"/>
</dbReference>
<dbReference type="InterPro" id="IPR002921">
    <property type="entry name" value="Fungal_lipase-type"/>
</dbReference>
<keyword evidence="3" id="KW-1185">Reference proteome</keyword>
<proteinExistence type="predicted"/>
<evidence type="ECO:0000313" key="3">
    <source>
        <dbReference type="Proteomes" id="UP000654279"/>
    </source>
</evidence>
<gene>
    <name evidence="2" type="ORF">H8699_10320</name>
</gene>